<dbReference type="SUPFAM" id="SSF47336">
    <property type="entry name" value="ACP-like"/>
    <property type="match status" value="1"/>
</dbReference>
<dbReference type="Gene3D" id="1.10.1200.10">
    <property type="entry name" value="ACP-like"/>
    <property type="match status" value="1"/>
</dbReference>
<reference evidence="2 3" key="1">
    <citation type="submission" date="2024-05" db="EMBL/GenBank/DDBJ databases">
        <authorList>
            <person name="Zhao H."/>
            <person name="Xu Y."/>
            <person name="Lin S."/>
            <person name="Spain J.C."/>
            <person name="Zhou N.-Y."/>
        </authorList>
    </citation>
    <scope>NUCLEOTIDE SEQUENCE [LARGE SCALE GENOMIC DNA]</scope>
    <source>
        <strain evidence="2 3">NEAU-NG30</strain>
    </source>
</reference>
<name>A0ABV0LE12_9PSEU</name>
<gene>
    <name evidence="2" type="ORF">ABJI51_11135</name>
</gene>
<dbReference type="RefSeq" id="WP_348949850.1">
    <property type="nucleotide sequence ID" value="NZ_JBDZYD010000004.1"/>
</dbReference>
<organism evidence="2 3">
    <name type="scientific">Amycolatopsis melonis</name>
    <dbReference type="NCBI Taxonomy" id="3156488"/>
    <lineage>
        <taxon>Bacteria</taxon>
        <taxon>Bacillati</taxon>
        <taxon>Actinomycetota</taxon>
        <taxon>Actinomycetes</taxon>
        <taxon>Pseudonocardiales</taxon>
        <taxon>Pseudonocardiaceae</taxon>
        <taxon>Amycolatopsis</taxon>
    </lineage>
</organism>
<feature type="domain" description="Carrier" evidence="1">
    <location>
        <begin position="3"/>
        <end position="82"/>
    </location>
</feature>
<evidence type="ECO:0000313" key="3">
    <source>
        <dbReference type="Proteomes" id="UP001440984"/>
    </source>
</evidence>
<accession>A0ABV0LE12</accession>
<dbReference type="Proteomes" id="UP001440984">
    <property type="component" value="Unassembled WGS sequence"/>
</dbReference>
<proteinExistence type="predicted"/>
<dbReference type="InterPro" id="IPR009081">
    <property type="entry name" value="PP-bd_ACP"/>
</dbReference>
<keyword evidence="3" id="KW-1185">Reference proteome</keyword>
<sequence>MPSDIETIARENLSAALQPAVDPHAIEPDVELTDYGLTSLQKVLFLTRLCEDLTVDLALLTERDVAGMRTLGDVVGTLSRHAGKAA</sequence>
<dbReference type="InterPro" id="IPR036736">
    <property type="entry name" value="ACP-like_sf"/>
</dbReference>
<dbReference type="EMBL" id="JBDZYD010000004">
    <property type="protein sequence ID" value="MEQ0559627.1"/>
    <property type="molecule type" value="Genomic_DNA"/>
</dbReference>
<dbReference type="PROSITE" id="PS50075">
    <property type="entry name" value="CARRIER"/>
    <property type="match status" value="1"/>
</dbReference>
<evidence type="ECO:0000259" key="1">
    <source>
        <dbReference type="PROSITE" id="PS50075"/>
    </source>
</evidence>
<dbReference type="Pfam" id="PF00550">
    <property type="entry name" value="PP-binding"/>
    <property type="match status" value="1"/>
</dbReference>
<protein>
    <submittedName>
        <fullName evidence="2">Acyl carrier protein</fullName>
    </submittedName>
</protein>
<comment type="caution">
    <text evidence="2">The sequence shown here is derived from an EMBL/GenBank/DDBJ whole genome shotgun (WGS) entry which is preliminary data.</text>
</comment>
<evidence type="ECO:0000313" key="2">
    <source>
        <dbReference type="EMBL" id="MEQ0559627.1"/>
    </source>
</evidence>